<evidence type="ECO:0000313" key="3">
    <source>
        <dbReference type="Proteomes" id="UP001177140"/>
    </source>
</evidence>
<proteinExistence type="predicted"/>
<dbReference type="Gene3D" id="3.10.280.10">
    <property type="entry name" value="Mitochondrial glycoprotein"/>
    <property type="match status" value="1"/>
</dbReference>
<dbReference type="Proteomes" id="UP001177140">
    <property type="component" value="Unassembled WGS sequence"/>
</dbReference>
<protein>
    <submittedName>
        <fullName evidence="2">Uncharacterized protein</fullName>
    </submittedName>
</protein>
<dbReference type="GO" id="GO:0005759">
    <property type="term" value="C:mitochondrial matrix"/>
    <property type="evidence" value="ECO:0007669"/>
    <property type="project" value="InterPro"/>
</dbReference>
<comment type="caution">
    <text evidence="2">The sequence shown here is derived from an EMBL/GenBank/DDBJ whole genome shotgun (WGS) entry which is preliminary data.</text>
</comment>
<feature type="non-terminal residue" evidence="2">
    <location>
        <position position="103"/>
    </location>
</feature>
<reference evidence="2" key="1">
    <citation type="submission" date="2022-03" db="EMBL/GenBank/DDBJ databases">
        <title>A functionally conserved STORR gene fusion in Papaver species that diverged 16.8 million years ago.</title>
        <authorList>
            <person name="Catania T."/>
        </authorList>
    </citation>
    <scope>NUCLEOTIDE SEQUENCE</scope>
    <source>
        <strain evidence="2">S-191538</strain>
    </source>
</reference>
<name>A0AA41VIC4_PAPNU</name>
<feature type="non-terminal residue" evidence="2">
    <location>
        <position position="1"/>
    </location>
</feature>
<evidence type="ECO:0000256" key="1">
    <source>
        <dbReference type="SAM" id="MobiDB-lite"/>
    </source>
</evidence>
<dbReference type="Pfam" id="PF02330">
    <property type="entry name" value="MAM33"/>
    <property type="match status" value="1"/>
</dbReference>
<feature type="region of interest" description="Disordered" evidence="1">
    <location>
        <begin position="1"/>
        <end position="21"/>
    </location>
</feature>
<dbReference type="SUPFAM" id="SSF54529">
    <property type="entry name" value="Mitochondrial glycoprotein MAM33-like"/>
    <property type="match status" value="1"/>
</dbReference>
<dbReference type="EMBL" id="JAJJMA010228179">
    <property type="protein sequence ID" value="MCL7041842.1"/>
    <property type="molecule type" value="Genomic_DNA"/>
</dbReference>
<sequence length="103" mass="11897">VVEAPSELPFEIKDNPGEGTMTLTREYQGEKIIVTVDKPDLFDYAAKDEGKYVQFALSGIIRKKYEEPQLEFDAKVDADEITINSLNVWDRYSSDIWLEEPFF</sequence>
<organism evidence="2 3">
    <name type="scientific">Papaver nudicaule</name>
    <name type="common">Iceland poppy</name>
    <dbReference type="NCBI Taxonomy" id="74823"/>
    <lineage>
        <taxon>Eukaryota</taxon>
        <taxon>Viridiplantae</taxon>
        <taxon>Streptophyta</taxon>
        <taxon>Embryophyta</taxon>
        <taxon>Tracheophyta</taxon>
        <taxon>Spermatophyta</taxon>
        <taxon>Magnoliopsida</taxon>
        <taxon>Ranunculales</taxon>
        <taxon>Papaveraceae</taxon>
        <taxon>Papaveroideae</taxon>
        <taxon>Papaver</taxon>
    </lineage>
</organism>
<dbReference type="InterPro" id="IPR003428">
    <property type="entry name" value="MAM33"/>
</dbReference>
<accession>A0AA41VIC4</accession>
<dbReference type="AlphaFoldDB" id="A0AA41VIC4"/>
<gene>
    <name evidence="2" type="ORF">MKW94_011574</name>
</gene>
<dbReference type="InterPro" id="IPR036561">
    <property type="entry name" value="MAM33_sf"/>
</dbReference>
<keyword evidence="3" id="KW-1185">Reference proteome</keyword>
<evidence type="ECO:0000313" key="2">
    <source>
        <dbReference type="EMBL" id="MCL7041842.1"/>
    </source>
</evidence>